<name>A0AAU7AZ70_9ACTN</name>
<dbReference type="InterPro" id="IPR050126">
    <property type="entry name" value="Ap4A_hydrolase"/>
</dbReference>
<evidence type="ECO:0000313" key="3">
    <source>
        <dbReference type="EMBL" id="XAY06928.1"/>
    </source>
</evidence>
<dbReference type="InterPro" id="IPR024654">
    <property type="entry name" value="Calcineurin-like_PHP_lpxH"/>
</dbReference>
<dbReference type="CDD" id="cd00838">
    <property type="entry name" value="MPP_superfamily"/>
    <property type="match status" value="1"/>
</dbReference>
<dbReference type="KEGG" id="parq:DSM112329_03806"/>
<reference evidence="3" key="1">
    <citation type="submission" date="2022-12" db="EMBL/GenBank/DDBJ databases">
        <title>Paraconexibacter alkalitolerans sp. nov. and Baekduia alba sp. nov., isolated from soil and emended description of the genera Paraconexibacter (Chun et al., 2020) and Baekduia (An et al., 2020).</title>
        <authorList>
            <person name="Vieira S."/>
            <person name="Huber K.J."/>
            <person name="Geppert A."/>
            <person name="Wolf J."/>
            <person name="Neumann-Schaal M."/>
            <person name="Muesken M."/>
            <person name="Overmann J."/>
        </authorList>
    </citation>
    <scope>NUCLEOTIDE SEQUENCE</scope>
    <source>
        <strain evidence="3">AEG42_29</strain>
    </source>
</reference>
<dbReference type="SUPFAM" id="SSF56300">
    <property type="entry name" value="Metallo-dependent phosphatases"/>
    <property type="match status" value="1"/>
</dbReference>
<organism evidence="3">
    <name type="scientific">Paraconexibacter sp. AEG42_29</name>
    <dbReference type="NCBI Taxonomy" id="2997339"/>
    <lineage>
        <taxon>Bacteria</taxon>
        <taxon>Bacillati</taxon>
        <taxon>Actinomycetota</taxon>
        <taxon>Thermoleophilia</taxon>
        <taxon>Solirubrobacterales</taxon>
        <taxon>Paraconexibacteraceae</taxon>
        <taxon>Paraconexibacter</taxon>
    </lineage>
</organism>
<feature type="domain" description="Calcineurin-like phosphoesterase" evidence="2">
    <location>
        <begin position="1"/>
        <end position="205"/>
    </location>
</feature>
<dbReference type="Pfam" id="PF12850">
    <property type="entry name" value="Metallophos_2"/>
    <property type="match status" value="1"/>
</dbReference>
<gene>
    <name evidence="3" type="ORF">DSM112329_03806</name>
</gene>
<evidence type="ECO:0000256" key="1">
    <source>
        <dbReference type="ARBA" id="ARBA00008950"/>
    </source>
</evidence>
<dbReference type="InterPro" id="IPR011152">
    <property type="entry name" value="Pesterase_MJ0912"/>
</dbReference>
<sequence length="243" mass="25744">MLAAVLSDIHANRQAFEAVLADARSAAVDEIWCLGDIVGYGGDPEACVQLALTECDLLLGGNHDLAVVGRLSIDDFSPRARESTQWTARTLSPAAIAALTPLESLAEREAIGLYHGSPRHPVWEYVITAALADLCLDSAAQRVCVVGHSHVAGAFSRSNGRPATGAVRRAGDVNDLSTGEWLLNPGSVGQPRDGDPRAAWMTIDTSTGAATWRRSDYDIATAQAAIRAADLPDSLAERLQYGQ</sequence>
<protein>
    <recommendedName>
        <fullName evidence="2">Calcineurin-like phosphoesterase domain-containing protein</fullName>
    </recommendedName>
</protein>
<comment type="similarity">
    <text evidence="1">Belongs to the metallophosphoesterase superfamily. YfcE family.</text>
</comment>
<dbReference type="GO" id="GO:0005737">
    <property type="term" value="C:cytoplasm"/>
    <property type="evidence" value="ECO:0007669"/>
    <property type="project" value="TreeGrafter"/>
</dbReference>
<dbReference type="EMBL" id="CP114014">
    <property type="protein sequence ID" value="XAY06928.1"/>
    <property type="molecule type" value="Genomic_DNA"/>
</dbReference>
<proteinExistence type="inferred from homology"/>
<evidence type="ECO:0000259" key="2">
    <source>
        <dbReference type="Pfam" id="PF12850"/>
    </source>
</evidence>
<dbReference type="PANTHER" id="PTHR42850">
    <property type="entry name" value="METALLOPHOSPHOESTERASE"/>
    <property type="match status" value="1"/>
</dbReference>
<dbReference type="AlphaFoldDB" id="A0AAU7AZ70"/>
<dbReference type="RefSeq" id="WP_354698141.1">
    <property type="nucleotide sequence ID" value="NZ_CP114014.1"/>
</dbReference>
<dbReference type="Gene3D" id="3.60.21.10">
    <property type="match status" value="1"/>
</dbReference>
<accession>A0AAU7AZ70</accession>
<dbReference type="GO" id="GO:0016791">
    <property type="term" value="F:phosphatase activity"/>
    <property type="evidence" value="ECO:0007669"/>
    <property type="project" value="TreeGrafter"/>
</dbReference>
<dbReference type="PIRSF" id="PIRSF000883">
    <property type="entry name" value="Pesterase_MJ0912"/>
    <property type="match status" value="1"/>
</dbReference>
<dbReference type="PANTHER" id="PTHR42850:SF2">
    <property type="entry name" value="BLL5683 PROTEIN"/>
    <property type="match status" value="1"/>
</dbReference>
<dbReference type="InterPro" id="IPR029052">
    <property type="entry name" value="Metallo-depent_PP-like"/>
</dbReference>